<keyword evidence="14" id="KW-0539">Nucleus</keyword>
<evidence type="ECO:0000256" key="16">
    <source>
        <dbReference type="ARBA" id="ARBA00054015"/>
    </source>
</evidence>
<dbReference type="GO" id="GO:0005634">
    <property type="term" value="C:nucleus"/>
    <property type="evidence" value="ECO:0007669"/>
    <property type="project" value="UniProtKB-SubCell"/>
</dbReference>
<evidence type="ECO:0000256" key="7">
    <source>
        <dbReference type="ARBA" id="ARBA00022553"/>
    </source>
</evidence>
<feature type="region of interest" description="Disordered" evidence="20">
    <location>
        <begin position="457"/>
        <end position="546"/>
    </location>
</feature>
<dbReference type="SMART" id="SM00415">
    <property type="entry name" value="HSF"/>
    <property type="match status" value="1"/>
</dbReference>
<dbReference type="InterPro" id="IPR036388">
    <property type="entry name" value="WH-like_DNA-bd_sf"/>
</dbReference>
<dbReference type="SUPFAM" id="SSF46785">
    <property type="entry name" value="Winged helix' DNA-binding domain"/>
    <property type="match status" value="1"/>
</dbReference>
<name>A0ABD1K7E6_9TELE</name>
<dbReference type="EMBL" id="JBHFQA010000008">
    <property type="protein sequence ID" value="KAL2095069.1"/>
    <property type="molecule type" value="Genomic_DNA"/>
</dbReference>
<gene>
    <name evidence="22" type="ORF">ACEWY4_009788</name>
</gene>
<evidence type="ECO:0000259" key="21">
    <source>
        <dbReference type="SMART" id="SM00415"/>
    </source>
</evidence>
<comment type="subunit">
    <text evidence="4">Homooligomer.</text>
</comment>
<comment type="subcellular location">
    <subcellularLocation>
        <location evidence="2">Chromosome</location>
    </subcellularLocation>
    <subcellularLocation>
        <location evidence="1">Nucleus</location>
    </subcellularLocation>
</comment>
<keyword evidence="23" id="KW-1185">Reference proteome</keyword>
<comment type="similarity">
    <text evidence="3 19">Belongs to the HSF family.</text>
</comment>
<keyword evidence="5" id="KW-0158">Chromosome</keyword>
<feature type="compositionally biased region" description="Basic and acidic residues" evidence="20">
    <location>
        <begin position="372"/>
        <end position="387"/>
    </location>
</feature>
<dbReference type="PANTHER" id="PTHR10015:SF278">
    <property type="entry name" value="HEAT SHOCK FACTOR PROTEIN 5"/>
    <property type="match status" value="1"/>
</dbReference>
<evidence type="ECO:0000256" key="10">
    <source>
        <dbReference type="ARBA" id="ARBA00023015"/>
    </source>
</evidence>
<evidence type="ECO:0000256" key="19">
    <source>
        <dbReference type="RuleBase" id="RU004020"/>
    </source>
</evidence>
<dbReference type="FunFam" id="1.10.10.10:FF:000531">
    <property type="entry name" value="Heat shock transcription factor 5"/>
    <property type="match status" value="1"/>
</dbReference>
<dbReference type="AlphaFoldDB" id="A0ABD1K7E6"/>
<comment type="function">
    <text evidence="16">DNA-binding transcription factor that is essential for male fertility, spermatogenesis and meiotic prophase progression in spermatocytes under non-stress conditions. Positvely and negatively regulates gene expression to ensure progression of meiotic prophase beyond pachytene stage in spermatocytes. Plays a role in male germline meiotic sex chromosome remodeling and silencing through regulation of SMARCA4.</text>
</comment>
<evidence type="ECO:0000256" key="1">
    <source>
        <dbReference type="ARBA" id="ARBA00004123"/>
    </source>
</evidence>
<dbReference type="Gene3D" id="1.10.10.10">
    <property type="entry name" value="Winged helix-like DNA-binding domain superfamily/Winged helix DNA-binding domain"/>
    <property type="match status" value="1"/>
</dbReference>
<dbReference type="GO" id="GO:0007283">
    <property type="term" value="P:spermatogenesis"/>
    <property type="evidence" value="ECO:0007669"/>
    <property type="project" value="UniProtKB-KW"/>
</dbReference>
<evidence type="ECO:0000256" key="2">
    <source>
        <dbReference type="ARBA" id="ARBA00004286"/>
    </source>
</evidence>
<evidence type="ECO:0000256" key="3">
    <source>
        <dbReference type="ARBA" id="ARBA00006403"/>
    </source>
</evidence>
<feature type="region of interest" description="Disordered" evidence="20">
    <location>
        <begin position="150"/>
        <end position="169"/>
    </location>
</feature>
<evidence type="ECO:0000256" key="15">
    <source>
        <dbReference type="ARBA" id="ARBA00023254"/>
    </source>
</evidence>
<dbReference type="PANTHER" id="PTHR10015">
    <property type="entry name" value="HEAT SHOCK TRANSCRIPTION FACTOR"/>
    <property type="match status" value="1"/>
</dbReference>
<evidence type="ECO:0000256" key="18">
    <source>
        <dbReference type="ARBA" id="ARBA00079386"/>
    </source>
</evidence>
<feature type="region of interest" description="Disordered" evidence="20">
    <location>
        <begin position="372"/>
        <end position="407"/>
    </location>
</feature>
<sequence>MDFEEDLLNIPINPNNFPAKLWRLVNCPQHRSIRWDACGEGVMIDQQLAEAELLSPMKPNGEASDLFKTTNFTSFIRQLNLYGFRKVVLAPGNAERSDEKDFTRMEGIQHHFHNPNFKKNHPELLVNLKRLTSTNKAKLEAGLEVNCRPPSRFRRQMGNSPEDNDRNNFEKQGTMLPAPLHRGLSRDKVASHPYHRGLGQPKEYDRTPIPARGWLMGHGDASSPTTFYTDKGVPLSVIRRFVMDPVQSSPTTVHVQQGTPSVSINGQKMSAFTPYHPQYRPGFYSAVCQCCTPENMDNEMSSGVHQTPSIPHYSYFQPNYQVSFLHPGNQTQEWQSTESQETKKNDVNLDTVFQIVDELQASPKLRMVRVETPEEHYSPSLSEEPHTKGTVHGSSAQASAQSDVGGSVNNAGMPIAMNSSKMPPYGPVPMGGIIIAVPGNVPAGFAVTMGGNATNLPEAASEGNSEYRPALPEPAEYPSTSVSQVRINRDAVHHAEESSDNAQENEMVTTINLSDISTSSEGRSPRKQSKSPDLNMLVEVACKQDP</sequence>
<keyword evidence="7" id="KW-0597">Phosphoprotein</keyword>
<keyword evidence="8" id="KW-0221">Differentiation</keyword>
<evidence type="ECO:0000256" key="17">
    <source>
        <dbReference type="ARBA" id="ARBA00070265"/>
    </source>
</evidence>
<dbReference type="GO" id="GO:0030154">
    <property type="term" value="P:cell differentiation"/>
    <property type="evidence" value="ECO:0007669"/>
    <property type="project" value="UniProtKB-KW"/>
</dbReference>
<dbReference type="Proteomes" id="UP001591681">
    <property type="component" value="Unassembled WGS sequence"/>
</dbReference>
<feature type="compositionally biased region" description="Polar residues" evidence="20">
    <location>
        <begin position="500"/>
        <end position="522"/>
    </location>
</feature>
<organism evidence="22 23">
    <name type="scientific">Coilia grayii</name>
    <name type="common">Gray's grenadier anchovy</name>
    <dbReference type="NCBI Taxonomy" id="363190"/>
    <lineage>
        <taxon>Eukaryota</taxon>
        <taxon>Metazoa</taxon>
        <taxon>Chordata</taxon>
        <taxon>Craniata</taxon>
        <taxon>Vertebrata</taxon>
        <taxon>Euteleostomi</taxon>
        <taxon>Actinopterygii</taxon>
        <taxon>Neopterygii</taxon>
        <taxon>Teleostei</taxon>
        <taxon>Clupei</taxon>
        <taxon>Clupeiformes</taxon>
        <taxon>Clupeoidei</taxon>
        <taxon>Engraulidae</taxon>
        <taxon>Coilinae</taxon>
        <taxon>Coilia</taxon>
    </lineage>
</organism>
<dbReference type="InterPro" id="IPR036390">
    <property type="entry name" value="WH_DNA-bd_sf"/>
</dbReference>
<protein>
    <recommendedName>
        <fullName evidence="17">Heat shock factor protein 5</fullName>
    </recommendedName>
    <alternativeName>
        <fullName evidence="18">Heat shock transcription factor 5</fullName>
    </alternativeName>
</protein>
<feature type="domain" description="HSF-type DNA-binding" evidence="21">
    <location>
        <begin position="13"/>
        <end position="131"/>
    </location>
</feature>
<evidence type="ECO:0000256" key="13">
    <source>
        <dbReference type="ARBA" id="ARBA00023163"/>
    </source>
</evidence>
<evidence type="ECO:0000256" key="12">
    <source>
        <dbReference type="ARBA" id="ARBA00023159"/>
    </source>
</evidence>
<comment type="caution">
    <text evidence="22">The sequence shown here is derived from an EMBL/GenBank/DDBJ whole genome shotgun (WGS) entry which is preliminary data.</text>
</comment>
<evidence type="ECO:0000313" key="23">
    <source>
        <dbReference type="Proteomes" id="UP001591681"/>
    </source>
</evidence>
<evidence type="ECO:0000256" key="9">
    <source>
        <dbReference type="ARBA" id="ARBA00022871"/>
    </source>
</evidence>
<evidence type="ECO:0000256" key="20">
    <source>
        <dbReference type="SAM" id="MobiDB-lite"/>
    </source>
</evidence>
<feature type="compositionally biased region" description="Polar residues" evidence="20">
    <location>
        <begin position="392"/>
        <end position="407"/>
    </location>
</feature>
<evidence type="ECO:0000256" key="4">
    <source>
        <dbReference type="ARBA" id="ARBA00011182"/>
    </source>
</evidence>
<evidence type="ECO:0000256" key="11">
    <source>
        <dbReference type="ARBA" id="ARBA00023125"/>
    </source>
</evidence>
<reference evidence="22 23" key="1">
    <citation type="submission" date="2024-09" db="EMBL/GenBank/DDBJ databases">
        <title>A chromosome-level genome assembly of Gray's grenadier anchovy, Coilia grayii.</title>
        <authorList>
            <person name="Fu Z."/>
        </authorList>
    </citation>
    <scope>NUCLEOTIDE SEQUENCE [LARGE SCALE GENOMIC DNA]</scope>
    <source>
        <strain evidence="22">G4</strain>
        <tissue evidence="22">Muscle</tissue>
    </source>
</reference>
<dbReference type="InterPro" id="IPR000232">
    <property type="entry name" value="HSF_DNA-bd"/>
</dbReference>
<dbReference type="Pfam" id="PF00447">
    <property type="entry name" value="HSF_DNA-bind"/>
    <property type="match status" value="1"/>
</dbReference>
<evidence type="ECO:0000313" key="22">
    <source>
        <dbReference type="EMBL" id="KAL2095069.1"/>
    </source>
</evidence>
<dbReference type="GO" id="GO:0003677">
    <property type="term" value="F:DNA binding"/>
    <property type="evidence" value="ECO:0007669"/>
    <property type="project" value="UniProtKB-KW"/>
</dbReference>
<proteinExistence type="inferred from homology"/>
<feature type="compositionally biased region" description="Basic and acidic residues" evidence="20">
    <location>
        <begin position="487"/>
        <end position="497"/>
    </location>
</feature>
<keyword evidence="9" id="KW-0744">Spermatogenesis</keyword>
<evidence type="ECO:0000256" key="8">
    <source>
        <dbReference type="ARBA" id="ARBA00022782"/>
    </source>
</evidence>
<evidence type="ECO:0000256" key="6">
    <source>
        <dbReference type="ARBA" id="ARBA00022491"/>
    </source>
</evidence>
<keyword evidence="10" id="KW-0805">Transcription regulation</keyword>
<keyword evidence="12" id="KW-0010">Activator</keyword>
<keyword evidence="13" id="KW-0804">Transcription</keyword>
<keyword evidence="15" id="KW-0469">Meiosis</keyword>
<keyword evidence="11" id="KW-0238">DNA-binding</keyword>
<evidence type="ECO:0000256" key="5">
    <source>
        <dbReference type="ARBA" id="ARBA00022454"/>
    </source>
</evidence>
<dbReference type="GO" id="GO:0005694">
    <property type="term" value="C:chromosome"/>
    <property type="evidence" value="ECO:0007669"/>
    <property type="project" value="UniProtKB-SubCell"/>
</dbReference>
<accession>A0ABD1K7E6</accession>
<dbReference type="GO" id="GO:0051321">
    <property type="term" value="P:meiotic cell cycle"/>
    <property type="evidence" value="ECO:0007669"/>
    <property type="project" value="UniProtKB-KW"/>
</dbReference>
<keyword evidence="6" id="KW-0678">Repressor</keyword>
<evidence type="ECO:0000256" key="14">
    <source>
        <dbReference type="ARBA" id="ARBA00023242"/>
    </source>
</evidence>